<evidence type="ECO:0000313" key="2">
    <source>
        <dbReference type="Proteomes" id="UP001057279"/>
    </source>
</evidence>
<evidence type="ECO:0000313" key="1">
    <source>
        <dbReference type="EMBL" id="KAI4582161.1"/>
    </source>
</evidence>
<organism evidence="1 2">
    <name type="scientific">Ovis ammon polii x Ovis aries</name>
    <dbReference type="NCBI Taxonomy" id="2918886"/>
    <lineage>
        <taxon>Eukaryota</taxon>
        <taxon>Metazoa</taxon>
        <taxon>Chordata</taxon>
        <taxon>Craniata</taxon>
        <taxon>Vertebrata</taxon>
        <taxon>Euteleostomi</taxon>
        <taxon>Mammalia</taxon>
        <taxon>Eutheria</taxon>
        <taxon>Laurasiatheria</taxon>
        <taxon>Artiodactyla</taxon>
        <taxon>Ruminantia</taxon>
        <taxon>Pecora</taxon>
        <taxon>Bovidae</taxon>
        <taxon>Caprinae</taxon>
        <taxon>Ovis</taxon>
    </lineage>
</organism>
<protein>
    <submittedName>
        <fullName evidence="1">Uncharacterized protein</fullName>
    </submittedName>
</protein>
<dbReference type="EMBL" id="CM043034">
    <property type="protein sequence ID" value="KAI4582161.1"/>
    <property type="molecule type" value="Genomic_DNA"/>
</dbReference>
<sequence>MTVLCFICLTGIVLLGMGEKENVARFENALDSELPDVSQIAEAFLQGLFAYSGTSILNSMAGEIKNPGENIPKSLMTGIPMVAVVYLLANVSYLAVLTPKEIISAGAFAIYIWIHSYIFVSDFDAID</sequence>
<gene>
    <name evidence="1" type="ORF">MJG53_009686</name>
</gene>
<proteinExistence type="predicted"/>
<reference evidence="1" key="1">
    <citation type="submission" date="2022-03" db="EMBL/GenBank/DDBJ databases">
        <title>Genomic analyses of argali, domestic sheep and their hybrids provide insights into chromosomal evolution, heterosis and genetic basis of agronomic traits.</title>
        <authorList>
            <person name="Li M."/>
        </authorList>
    </citation>
    <scope>NUCLEOTIDE SEQUENCE</scope>
    <source>
        <strain evidence="1">F1 hybrid</strain>
    </source>
</reference>
<accession>A0ACB9UXF4</accession>
<comment type="caution">
    <text evidence="1">The sequence shown here is derived from an EMBL/GenBank/DDBJ whole genome shotgun (WGS) entry which is preliminary data.</text>
</comment>
<name>A0ACB9UXF4_9CETA</name>
<dbReference type="Proteomes" id="UP001057279">
    <property type="component" value="Linkage Group LG09"/>
</dbReference>
<keyword evidence="2" id="KW-1185">Reference proteome</keyword>